<keyword evidence="4" id="KW-0067">ATP-binding</keyword>
<evidence type="ECO:0000256" key="3">
    <source>
        <dbReference type="ARBA" id="ARBA00022741"/>
    </source>
</evidence>
<gene>
    <name evidence="6" type="ORF">L0P92_38915</name>
</gene>
<evidence type="ECO:0000256" key="4">
    <source>
        <dbReference type="ARBA" id="ARBA00022840"/>
    </source>
</evidence>
<dbReference type="GO" id="GO:0005524">
    <property type="term" value="F:ATP binding"/>
    <property type="evidence" value="ECO:0007669"/>
    <property type="project" value="UniProtKB-KW"/>
</dbReference>
<dbReference type="InterPro" id="IPR056546">
    <property type="entry name" value="MreB_MamK-like"/>
</dbReference>
<dbReference type="SUPFAM" id="SSF53067">
    <property type="entry name" value="Actin-like ATPase domain"/>
    <property type="match status" value="1"/>
</dbReference>
<keyword evidence="7" id="KW-1185">Reference proteome</keyword>
<evidence type="ECO:0000313" key="7">
    <source>
        <dbReference type="Proteomes" id="UP001139384"/>
    </source>
</evidence>
<dbReference type="PANTHER" id="PTHR42749">
    <property type="entry name" value="CELL SHAPE-DETERMINING PROTEIN MREB"/>
    <property type="match status" value="1"/>
</dbReference>
<dbReference type="AlphaFoldDB" id="A0A9X1TQ63"/>
<keyword evidence="2" id="KW-0963">Cytoplasm</keyword>
<keyword evidence="3" id="KW-0547">Nucleotide-binding</keyword>
<reference evidence="6" key="1">
    <citation type="submission" date="2022-01" db="EMBL/GenBank/DDBJ databases">
        <title>Draft Genome Sequences of Seven Type Strains of the Genus Streptomyces.</title>
        <authorList>
            <person name="Aziz S."/>
            <person name="Coretto E."/>
            <person name="Chronakova A."/>
            <person name="Sproer C."/>
            <person name="Huber K."/>
            <person name="Nouioui I."/>
            <person name="Gross H."/>
        </authorList>
    </citation>
    <scope>NUCLEOTIDE SEQUENCE</scope>
    <source>
        <strain evidence="6">DSM 103493</strain>
    </source>
</reference>
<dbReference type="RefSeq" id="WP_234767858.1">
    <property type="nucleotide sequence ID" value="NZ_JAKEIP010000311.1"/>
</dbReference>
<comment type="caution">
    <text evidence="6">The sequence shown here is derived from an EMBL/GenBank/DDBJ whole genome shotgun (WGS) entry which is preliminary data.</text>
</comment>
<evidence type="ECO:0000313" key="6">
    <source>
        <dbReference type="EMBL" id="MCF1599487.1"/>
    </source>
</evidence>
<accession>A0A9X1TQ63</accession>
<dbReference type="GO" id="GO:0005737">
    <property type="term" value="C:cytoplasm"/>
    <property type="evidence" value="ECO:0007669"/>
    <property type="project" value="UniProtKB-SubCell"/>
</dbReference>
<protein>
    <submittedName>
        <fullName evidence="6">Rod shape-determining protein</fullName>
    </submittedName>
</protein>
<dbReference type="Gene3D" id="3.30.420.40">
    <property type="match status" value="1"/>
</dbReference>
<comment type="subcellular location">
    <subcellularLocation>
        <location evidence="1">Cytoplasm</location>
    </subcellularLocation>
</comment>
<dbReference type="InterPro" id="IPR043129">
    <property type="entry name" value="ATPase_NBD"/>
</dbReference>
<dbReference type="Proteomes" id="UP001139384">
    <property type="component" value="Unassembled WGS sequence"/>
</dbReference>
<evidence type="ECO:0000256" key="2">
    <source>
        <dbReference type="ARBA" id="ARBA00022490"/>
    </source>
</evidence>
<dbReference type="PANTHER" id="PTHR42749:SF1">
    <property type="entry name" value="CELL SHAPE-DETERMINING PROTEIN MREB"/>
    <property type="match status" value="1"/>
</dbReference>
<dbReference type="Pfam" id="PF06723">
    <property type="entry name" value="MreB_Mbl"/>
    <property type="match status" value="2"/>
</dbReference>
<dbReference type="EMBL" id="JAKEIP010000311">
    <property type="protein sequence ID" value="MCF1599487.1"/>
    <property type="molecule type" value="Genomic_DNA"/>
</dbReference>
<evidence type="ECO:0000256" key="5">
    <source>
        <dbReference type="SAM" id="MobiDB-lite"/>
    </source>
</evidence>
<organism evidence="6 7">
    <name type="scientific">Streptomyces muensis</name>
    <dbReference type="NCBI Taxonomy" id="1077944"/>
    <lineage>
        <taxon>Bacteria</taxon>
        <taxon>Bacillati</taxon>
        <taxon>Actinomycetota</taxon>
        <taxon>Actinomycetes</taxon>
        <taxon>Kitasatosporales</taxon>
        <taxon>Streptomycetaceae</taxon>
        <taxon>Streptomyces</taxon>
    </lineage>
</organism>
<proteinExistence type="predicted"/>
<name>A0A9X1TQ63_STRM4</name>
<evidence type="ECO:0000256" key="1">
    <source>
        <dbReference type="ARBA" id="ARBA00004496"/>
    </source>
</evidence>
<feature type="region of interest" description="Disordered" evidence="5">
    <location>
        <begin position="260"/>
        <end position="284"/>
    </location>
</feature>
<sequence>MTGTDLLRSAVARHRPWPMCRRCCGIALDMGSARTRAWIAGKGVVVDVPTVAFPGAEAVYPIQRGTIVDAQGCAGMLERLLVPRLPRFTRPLVIVTTPVLDGVAYRAQARAAVEALKPCGVLTVPGARAVAVAAGADLSRPLLVVDIGAHLTEAVLLSDGAVTDAHHAAVGTGDLDGTTSAEQLVEAVVAMLTGMLREDRSSLTVDALHHGVLLAGGGALRPEITYRLTGRLHAPLRVVPAPHTAAVRGAAELLQSAHVHPSTCTPLPPAARSDQGLSGGSGRL</sequence>